<accession>A0A6A3VEE5</accession>
<evidence type="ECO:0000313" key="5">
    <source>
        <dbReference type="Proteomes" id="UP000433483"/>
    </source>
</evidence>
<evidence type="ECO:0000259" key="3">
    <source>
        <dbReference type="PROSITE" id="PS51898"/>
    </source>
</evidence>
<protein>
    <recommendedName>
        <fullName evidence="3">Tyr recombinase domain-containing protein</fullName>
    </recommendedName>
</protein>
<evidence type="ECO:0000313" key="4">
    <source>
        <dbReference type="EMBL" id="KAE9165793.1"/>
    </source>
</evidence>
<keyword evidence="2" id="KW-0233">DNA recombination</keyword>
<dbReference type="Proteomes" id="UP000433483">
    <property type="component" value="Unassembled WGS sequence"/>
</dbReference>
<gene>
    <name evidence="4" type="ORF">PF005_g29459</name>
</gene>
<dbReference type="PANTHER" id="PTHR34605:SF3">
    <property type="entry name" value="P CELL-TYPE AGGLUTINATION PROTEIN MAP4-LIKE-RELATED"/>
    <property type="match status" value="1"/>
</dbReference>
<organism evidence="4 5">
    <name type="scientific">Phytophthora fragariae</name>
    <dbReference type="NCBI Taxonomy" id="53985"/>
    <lineage>
        <taxon>Eukaryota</taxon>
        <taxon>Sar</taxon>
        <taxon>Stramenopiles</taxon>
        <taxon>Oomycota</taxon>
        <taxon>Peronosporomycetes</taxon>
        <taxon>Peronosporales</taxon>
        <taxon>Peronosporaceae</taxon>
        <taxon>Phytophthora</taxon>
    </lineage>
</organism>
<dbReference type="SUPFAM" id="SSF56349">
    <property type="entry name" value="DNA breaking-rejoining enzymes"/>
    <property type="match status" value="1"/>
</dbReference>
<feature type="domain" description="Tyr recombinase" evidence="3">
    <location>
        <begin position="236"/>
        <end position="453"/>
    </location>
</feature>
<dbReference type="GO" id="GO:0006310">
    <property type="term" value="P:DNA recombination"/>
    <property type="evidence" value="ECO:0007669"/>
    <property type="project" value="UniProtKB-KW"/>
</dbReference>
<name>A0A6A3VEE5_9STRA</name>
<dbReference type="SUPFAM" id="SSF47823">
    <property type="entry name" value="lambda integrase-like, N-terminal domain"/>
    <property type="match status" value="1"/>
</dbReference>
<sequence length="466" mass="51643">AIVQALMVKLRTLKQSAKLRLKTPLQPVIRQDTRWGSTFAMVHRYHELIKFMDADDDDIMELLPSPACNRRLKTPLCGVERHRVSHPNFADYIEPRATIVHSPDFESGCVHSTLDQHQWTTTDLARYLREHSVADSTYAKYDRSFRVWAGFITRRGVNPWLNGVSIEAQIQHISDFILAGFQEGFGSSHPVRSSTITTTLMGIRHFILAAGHAFPSDHPQVRMLLKGISRLDSPPERNSPVSIQLLETSFASLNMSSSADQALRGVLCLAFFFLLCRSEIASISKGRFRWFALKAQDVVVLDHTGTATLDANTASSVTIKLRGSKTNQSGKATIRMLRRSGHRFICPVLGALLVLRARRTLPGNLPVATYPSSSGTISSVSAHQVANTIREGARRSGCDPRAYSTHSLRSGGATHMYRAGVDALTIQFHGRWASDTFKIYTRLSQESVSNLAANMVSGEKSATTLQ</sequence>
<dbReference type="AlphaFoldDB" id="A0A6A3VEE5"/>
<dbReference type="InterPro" id="IPR010998">
    <property type="entry name" value="Integrase_recombinase_N"/>
</dbReference>
<keyword evidence="5" id="KW-1185">Reference proteome</keyword>
<dbReference type="PROSITE" id="PS51898">
    <property type="entry name" value="TYR_RECOMBINASE"/>
    <property type="match status" value="1"/>
</dbReference>
<dbReference type="InterPro" id="IPR052925">
    <property type="entry name" value="Phage_Integrase-like_Recomb"/>
</dbReference>
<evidence type="ECO:0000256" key="1">
    <source>
        <dbReference type="ARBA" id="ARBA00023125"/>
    </source>
</evidence>
<dbReference type="InterPro" id="IPR011010">
    <property type="entry name" value="DNA_brk_join_enz"/>
</dbReference>
<dbReference type="Gene3D" id="1.10.443.10">
    <property type="entry name" value="Intergrase catalytic core"/>
    <property type="match status" value="1"/>
</dbReference>
<dbReference type="GO" id="GO:0003677">
    <property type="term" value="F:DNA binding"/>
    <property type="evidence" value="ECO:0007669"/>
    <property type="project" value="UniProtKB-KW"/>
</dbReference>
<reference evidence="4 5" key="1">
    <citation type="submission" date="2018-08" db="EMBL/GenBank/DDBJ databases">
        <title>Genomic investigation of the strawberry pathogen Phytophthora fragariae indicates pathogenicity is determined by transcriptional variation in three key races.</title>
        <authorList>
            <person name="Adams T.M."/>
            <person name="Armitage A.D."/>
            <person name="Sobczyk M.K."/>
            <person name="Bates H.J."/>
            <person name="Dunwell J.M."/>
            <person name="Nellist C.F."/>
            <person name="Harrison R.J."/>
        </authorList>
    </citation>
    <scope>NUCLEOTIDE SEQUENCE [LARGE SCALE GENOMIC DNA]</scope>
    <source>
        <strain evidence="4 5">NOV-27</strain>
    </source>
</reference>
<dbReference type="EMBL" id="QXGB01004561">
    <property type="protein sequence ID" value="KAE9165793.1"/>
    <property type="molecule type" value="Genomic_DNA"/>
</dbReference>
<comment type="caution">
    <text evidence="4">The sequence shown here is derived from an EMBL/GenBank/DDBJ whole genome shotgun (WGS) entry which is preliminary data.</text>
</comment>
<proteinExistence type="predicted"/>
<dbReference type="OrthoDB" id="105001at2759"/>
<keyword evidence="1" id="KW-0238">DNA-binding</keyword>
<dbReference type="PANTHER" id="PTHR34605">
    <property type="entry name" value="PHAGE_INTEGRASE DOMAIN-CONTAINING PROTEIN"/>
    <property type="match status" value="1"/>
</dbReference>
<evidence type="ECO:0000256" key="2">
    <source>
        <dbReference type="ARBA" id="ARBA00023172"/>
    </source>
</evidence>
<dbReference type="InterPro" id="IPR002104">
    <property type="entry name" value="Integrase_catalytic"/>
</dbReference>
<dbReference type="InterPro" id="IPR013762">
    <property type="entry name" value="Integrase-like_cat_sf"/>
</dbReference>
<feature type="non-terminal residue" evidence="4">
    <location>
        <position position="1"/>
    </location>
</feature>
<dbReference type="GO" id="GO:0015074">
    <property type="term" value="P:DNA integration"/>
    <property type="evidence" value="ECO:0007669"/>
    <property type="project" value="InterPro"/>
</dbReference>
<dbReference type="Gene3D" id="1.10.150.130">
    <property type="match status" value="1"/>
</dbReference>